<dbReference type="Proteomes" id="UP000005580">
    <property type="component" value="Unassembled WGS sequence"/>
</dbReference>
<protein>
    <recommendedName>
        <fullName evidence="1">Polysaccharide pyruvyl transferase domain-containing protein</fullName>
    </recommendedName>
</protein>
<dbReference type="Pfam" id="PF04230">
    <property type="entry name" value="PS_pyruv_trans"/>
    <property type="match status" value="1"/>
</dbReference>
<dbReference type="RefSeq" id="WP_004370003.1">
    <property type="nucleotide sequence ID" value="NZ_GL833119.1"/>
</dbReference>
<dbReference type="eggNOG" id="COG2327">
    <property type="taxonomic scope" value="Bacteria"/>
</dbReference>
<feature type="domain" description="Polysaccharide pyruvyl transferase" evidence="1">
    <location>
        <begin position="19"/>
        <end position="299"/>
    </location>
</feature>
<dbReference type="EMBL" id="AEPE02000005">
    <property type="protein sequence ID" value="EFZ36908.1"/>
    <property type="molecule type" value="Genomic_DNA"/>
</dbReference>
<evidence type="ECO:0000313" key="2">
    <source>
        <dbReference type="EMBL" id="EFZ36908.1"/>
    </source>
</evidence>
<sequence length="369" mass="42734">MGSKKYIGIITFQKSIFSYGAALQAYATYQFLKFHDYNVELIDLCTEYRLSLKIGKKYPIFTRRYYLSVLKGLVVYHLLHPLKIIRFRCFNNRIKYSKKYRSVDDLYSDPPQYEIYCTGSDQSWNPQLVREPKPYLLTFVKGGAKCISYGSSIGTEALPREYTSLYQEALLRYAHISVREKSAKYIIQKLTSRTDVEVVLDPTMLLPIEHYLSIAKEVLKGRYMFCYFLNANKCLLKYAQAIAKHNNLSLVIGGSSKIKGVNAKFLSEVGPCEWLGLIKRAAHILTDSFHGTVFAMLLNGNFKTCIVNWERATRIVNLLEQFSLSDHLKSDFIDLYNINDCVINREKFMERLSQLRSLSEEYFINAIEN</sequence>
<keyword evidence="3" id="KW-1185">Reference proteome</keyword>
<accession>E7RRM0</accession>
<organism evidence="2 3">
    <name type="scientific">Hoylesella oralis ATCC 33269</name>
    <dbReference type="NCBI Taxonomy" id="873533"/>
    <lineage>
        <taxon>Bacteria</taxon>
        <taxon>Pseudomonadati</taxon>
        <taxon>Bacteroidota</taxon>
        <taxon>Bacteroidia</taxon>
        <taxon>Bacteroidales</taxon>
        <taxon>Prevotellaceae</taxon>
        <taxon>Hoylesella</taxon>
    </lineage>
</organism>
<name>E7RRM0_9BACT</name>
<dbReference type="STRING" id="28134.SAMN05444288_1457"/>
<dbReference type="AlphaFoldDB" id="E7RRM0"/>
<reference evidence="2" key="1">
    <citation type="submission" date="2011-01" db="EMBL/GenBank/DDBJ databases">
        <authorList>
            <person name="Muzny D."/>
            <person name="Qin X."/>
            <person name="Buhay C."/>
            <person name="Dugan-Rocha S."/>
            <person name="Ding Y."/>
            <person name="Chen G."/>
            <person name="Hawes A."/>
            <person name="Holder M."/>
            <person name="Jhangiani S."/>
            <person name="Johnson A."/>
            <person name="Khan Z."/>
            <person name="Li Z."/>
            <person name="Liu W."/>
            <person name="Liu X."/>
            <person name="Perez L."/>
            <person name="Shen H."/>
            <person name="Wang Q."/>
            <person name="Watt J."/>
            <person name="Xi L."/>
            <person name="Xin Y."/>
            <person name="Zhou J."/>
            <person name="Deng J."/>
            <person name="Jiang H."/>
            <person name="Liu Y."/>
            <person name="Qu J."/>
            <person name="Song X.-Z."/>
            <person name="Zhang L."/>
            <person name="Villasana D."/>
            <person name="Johnson A."/>
            <person name="Liu J."/>
            <person name="Liyanage D."/>
            <person name="Lorensuhewa L."/>
            <person name="Robinson T."/>
            <person name="Song A."/>
            <person name="Song B.-B."/>
            <person name="Dinh H."/>
            <person name="Thornton R."/>
            <person name="Coyle M."/>
            <person name="Francisco L."/>
            <person name="Jackson L."/>
            <person name="Javaid M."/>
            <person name="Korchina V."/>
            <person name="Kovar C."/>
            <person name="Mata R."/>
            <person name="Mathew T."/>
            <person name="Ngo R."/>
            <person name="Nguyen L."/>
            <person name="Nguyen N."/>
            <person name="Okwuonu G."/>
            <person name="Ongeri F."/>
            <person name="Pham C."/>
            <person name="Simmons D."/>
            <person name="Wilczek-Boney K."/>
            <person name="Hale W."/>
            <person name="Jakkamsetti A."/>
            <person name="Pham P."/>
            <person name="Ruth R."/>
            <person name="San Lucas F."/>
            <person name="Warren J."/>
            <person name="Zhang J."/>
            <person name="Zhao Z."/>
            <person name="Zhou C."/>
            <person name="Zhu D."/>
            <person name="Lee S."/>
            <person name="Bess C."/>
            <person name="Blankenburg K."/>
            <person name="Forbes L."/>
            <person name="Fu Q."/>
            <person name="Gubbala S."/>
            <person name="Hirani K."/>
            <person name="Jayaseelan J.C."/>
            <person name="Lara F."/>
            <person name="Munidasa M."/>
            <person name="Palculict T."/>
            <person name="Patil S."/>
            <person name="Pu L.-L."/>
            <person name="Saada N."/>
            <person name="Tang L."/>
            <person name="Weissenberger G."/>
            <person name="Zhu Y."/>
            <person name="Hemphill L."/>
            <person name="Shang Y."/>
            <person name="Youmans B."/>
            <person name="Ayvaz T."/>
            <person name="Ross M."/>
            <person name="Santibanez J."/>
            <person name="Aqrawi P."/>
            <person name="Gross S."/>
            <person name="Joshi V."/>
            <person name="Fowler G."/>
            <person name="Nazareth L."/>
            <person name="Reid J."/>
            <person name="Worley K."/>
            <person name="Petrosino J."/>
            <person name="Highlander S."/>
            <person name="Gibbs R."/>
        </authorList>
    </citation>
    <scope>NUCLEOTIDE SEQUENCE [LARGE SCALE GENOMIC DNA]</scope>
    <source>
        <strain evidence="2">ATCC 33269</strain>
    </source>
</reference>
<evidence type="ECO:0000313" key="3">
    <source>
        <dbReference type="Proteomes" id="UP000005580"/>
    </source>
</evidence>
<gene>
    <name evidence="2" type="ORF">HMPREF0663_11821</name>
</gene>
<dbReference type="InterPro" id="IPR007345">
    <property type="entry name" value="Polysacch_pyruvyl_Trfase"/>
</dbReference>
<evidence type="ECO:0000259" key="1">
    <source>
        <dbReference type="Pfam" id="PF04230"/>
    </source>
</evidence>
<comment type="caution">
    <text evidence="2">The sequence shown here is derived from an EMBL/GenBank/DDBJ whole genome shotgun (WGS) entry which is preliminary data.</text>
</comment>
<dbReference type="HOGENOM" id="CLU_025617_1_0_10"/>
<proteinExistence type="predicted"/>